<dbReference type="PANTHER" id="PTHR10395:SF7">
    <property type="entry name" value="5-HYDROXYISOURATE HYDROLASE"/>
    <property type="match status" value="1"/>
</dbReference>
<keyword evidence="3" id="KW-0378">Hydrolase</keyword>
<dbReference type="EMBL" id="JYMX02000026">
    <property type="protein sequence ID" value="MCW3714894.1"/>
    <property type="molecule type" value="Genomic_DNA"/>
</dbReference>
<proteinExistence type="predicted"/>
<comment type="caution">
    <text evidence="3">The sequence shown here is derived from an EMBL/GenBank/DDBJ whole genome shotgun (WGS) entry which is preliminary data.</text>
</comment>
<dbReference type="Proteomes" id="UP000191686">
    <property type="component" value="Unassembled WGS sequence"/>
</dbReference>
<dbReference type="InterPro" id="IPR023416">
    <property type="entry name" value="Transthyretin/HIU_hydrolase_d"/>
</dbReference>
<dbReference type="GO" id="GO:0006144">
    <property type="term" value="P:purine nucleobase metabolic process"/>
    <property type="evidence" value="ECO:0007669"/>
    <property type="project" value="TreeGrafter"/>
</dbReference>
<dbReference type="SUPFAM" id="SSF49472">
    <property type="entry name" value="Transthyretin (synonym: prealbumin)"/>
    <property type="match status" value="1"/>
</dbReference>
<reference evidence="3 4" key="2">
    <citation type="journal article" date="2017" name="Front. Microbiol.">
        <title>Genomics Reveals a Unique Clone of Burkholderia cenocepacia Harboring an Actively Excising Novel Genomic Island.</title>
        <authorList>
            <person name="Patil P.P."/>
            <person name="Mali S."/>
            <person name="Midha S."/>
            <person name="Gautam V."/>
            <person name="Dash L."/>
            <person name="Kumar S."/>
            <person name="Shastri J."/>
            <person name="Singhal L."/>
            <person name="Patil P.B."/>
        </authorList>
    </citation>
    <scope>NUCLEOTIDE SEQUENCE [LARGE SCALE GENOMIC DNA]</scope>
    <source>
        <strain evidence="3 4">BC-19</strain>
    </source>
</reference>
<sequence>MTNVIDTGRRRLVLVTTALAAVPAWADGARAPRVAPGVRRGASPDLTVRIVDLLHGVAAEGMRVELSRVDGAQDVPLVDATVDARGGTGTPLLAGDAYRADTYTLMLHVGEYFRARGVQSPFLTVVPVRFRIARDDERLHVAVQFGRWNYTYYRGT</sequence>
<dbReference type="PANTHER" id="PTHR10395">
    <property type="entry name" value="URICASE AND TRANSTHYRETIN-RELATED"/>
    <property type="match status" value="1"/>
</dbReference>
<name>A0A9Q5RAH1_9BURK</name>
<feature type="chain" id="PRO_5044465802" evidence="1">
    <location>
        <begin position="27"/>
        <end position="156"/>
    </location>
</feature>
<dbReference type="InterPro" id="IPR036817">
    <property type="entry name" value="Transthyretin/HIU_hydrolase_sf"/>
</dbReference>
<dbReference type="AlphaFoldDB" id="A0A9Q5RAH1"/>
<dbReference type="Pfam" id="PF00576">
    <property type="entry name" value="Transthyretin"/>
    <property type="match status" value="1"/>
</dbReference>
<accession>A0A9Q5RAH1</accession>
<organism evidence="3 4">
    <name type="scientific">Burkholderia cenocepacia</name>
    <dbReference type="NCBI Taxonomy" id="95486"/>
    <lineage>
        <taxon>Bacteria</taxon>
        <taxon>Pseudomonadati</taxon>
        <taxon>Pseudomonadota</taxon>
        <taxon>Betaproteobacteria</taxon>
        <taxon>Burkholderiales</taxon>
        <taxon>Burkholderiaceae</taxon>
        <taxon>Burkholderia</taxon>
        <taxon>Burkholderia cepacia complex</taxon>
    </lineage>
</organism>
<dbReference type="OrthoDB" id="9034127at2"/>
<feature type="domain" description="Transthyretin/hydroxyisourate hydrolase" evidence="2">
    <location>
        <begin position="46"/>
        <end position="155"/>
    </location>
</feature>
<evidence type="ECO:0000259" key="2">
    <source>
        <dbReference type="Pfam" id="PF00576"/>
    </source>
</evidence>
<dbReference type="RefSeq" id="WP_058902583.1">
    <property type="nucleotide sequence ID" value="NZ_CAJPCP010000105.1"/>
</dbReference>
<dbReference type="Gene3D" id="2.60.40.180">
    <property type="entry name" value="Transthyretin/hydroxyisourate hydrolase domain"/>
    <property type="match status" value="1"/>
</dbReference>
<keyword evidence="1" id="KW-0732">Signal</keyword>
<protein>
    <submittedName>
        <fullName evidence="3">Hydroxyisourate hydrolase</fullName>
    </submittedName>
</protein>
<evidence type="ECO:0000313" key="3">
    <source>
        <dbReference type="EMBL" id="MCW3714894.1"/>
    </source>
</evidence>
<reference evidence="3 4" key="1">
    <citation type="journal article" date="2017" name="Front. Microbiol.">
        <title>Genomics reveals a unique clone of Burkholderia cenocepacia harbouring an actively excising novel genomic island.</title>
        <authorList>
            <person name="Patil P."/>
            <person name="Mali S."/>
            <person name="Midha S."/>
            <person name="Gautam V."/>
            <person name="Dash L."/>
            <person name="Kumar S."/>
            <person name="Shastri J."/>
            <person name="Singhal L."/>
            <person name="Patil P.B."/>
        </authorList>
    </citation>
    <scope>NUCLEOTIDE SEQUENCE [LARGE SCALE GENOMIC DNA]</scope>
    <source>
        <strain evidence="3 4">BC-19</strain>
    </source>
</reference>
<feature type="signal peptide" evidence="1">
    <location>
        <begin position="1"/>
        <end position="26"/>
    </location>
</feature>
<gene>
    <name evidence="3" type="ORF">UE95_026750</name>
</gene>
<dbReference type="GO" id="GO:0016787">
    <property type="term" value="F:hydrolase activity"/>
    <property type="evidence" value="ECO:0007669"/>
    <property type="project" value="UniProtKB-KW"/>
</dbReference>
<evidence type="ECO:0000256" key="1">
    <source>
        <dbReference type="SAM" id="SignalP"/>
    </source>
</evidence>
<evidence type="ECO:0000313" key="4">
    <source>
        <dbReference type="Proteomes" id="UP000191686"/>
    </source>
</evidence>